<dbReference type="WBParaSite" id="L893_g23928.t1">
    <property type="protein sequence ID" value="L893_g23928.t1"/>
    <property type="gene ID" value="L893_g23928"/>
</dbReference>
<evidence type="ECO:0000313" key="2">
    <source>
        <dbReference type="WBParaSite" id="L893_g23928.t1"/>
    </source>
</evidence>
<name>A0A1I7Z8B9_9BILA</name>
<proteinExistence type="predicted"/>
<keyword evidence="1" id="KW-1185">Reference proteome</keyword>
<dbReference type="AlphaFoldDB" id="A0A1I7Z8B9"/>
<protein>
    <submittedName>
        <fullName evidence="2">FERM domain-containing protein</fullName>
    </submittedName>
</protein>
<sequence>MPDFFRARNPTASTKSALSMQCKQQALDCLQRLVDLEDKRVLNKYLLFSQLLRLLDTKLQIDPSGSNKLIFLQVCQLFTHFFTVEFLCLPSFVFRKWHQKLLYFKCTPENAEVLFYSGHLHCNRQFLFEKRRDAVEGLKLQLMIQQQLNEREVIIDLELADLEEVSGELKSSW</sequence>
<reference evidence="2" key="1">
    <citation type="submission" date="2016-11" db="UniProtKB">
        <authorList>
            <consortium name="WormBaseParasite"/>
        </authorList>
    </citation>
    <scope>IDENTIFICATION</scope>
</reference>
<organism evidence="1 2">
    <name type="scientific">Steinernema glaseri</name>
    <dbReference type="NCBI Taxonomy" id="37863"/>
    <lineage>
        <taxon>Eukaryota</taxon>
        <taxon>Metazoa</taxon>
        <taxon>Ecdysozoa</taxon>
        <taxon>Nematoda</taxon>
        <taxon>Chromadorea</taxon>
        <taxon>Rhabditida</taxon>
        <taxon>Tylenchina</taxon>
        <taxon>Panagrolaimomorpha</taxon>
        <taxon>Strongyloidoidea</taxon>
        <taxon>Steinernematidae</taxon>
        <taxon>Steinernema</taxon>
    </lineage>
</organism>
<dbReference type="Proteomes" id="UP000095287">
    <property type="component" value="Unplaced"/>
</dbReference>
<accession>A0A1I7Z8B9</accession>
<evidence type="ECO:0000313" key="1">
    <source>
        <dbReference type="Proteomes" id="UP000095287"/>
    </source>
</evidence>